<dbReference type="Proteomes" id="UP000580250">
    <property type="component" value="Unassembled WGS sequence"/>
</dbReference>
<dbReference type="Pfam" id="PF03399">
    <property type="entry name" value="SAC3_GANP"/>
    <property type="match status" value="1"/>
</dbReference>
<name>A0A6V7TMM0_MELEN</name>
<organism evidence="3 4">
    <name type="scientific">Meloidogyne enterolobii</name>
    <name type="common">Root-knot nematode worm</name>
    <name type="synonym">Meloidogyne mayaguensis</name>
    <dbReference type="NCBI Taxonomy" id="390850"/>
    <lineage>
        <taxon>Eukaryota</taxon>
        <taxon>Metazoa</taxon>
        <taxon>Ecdysozoa</taxon>
        <taxon>Nematoda</taxon>
        <taxon>Chromadorea</taxon>
        <taxon>Rhabditida</taxon>
        <taxon>Tylenchina</taxon>
        <taxon>Tylenchomorpha</taxon>
        <taxon>Tylenchoidea</taxon>
        <taxon>Meloidogynidae</taxon>
        <taxon>Meloidogyninae</taxon>
        <taxon>Meloidogyne</taxon>
    </lineage>
</organism>
<dbReference type="GO" id="GO:0070390">
    <property type="term" value="C:transcription export complex 2"/>
    <property type="evidence" value="ECO:0007669"/>
    <property type="project" value="TreeGrafter"/>
</dbReference>
<evidence type="ECO:0000313" key="3">
    <source>
        <dbReference type="EMBL" id="CAD2126563.1"/>
    </source>
</evidence>
<dbReference type="InterPro" id="IPR045107">
    <property type="entry name" value="SAC3/GANP/THP3"/>
</dbReference>
<proteinExistence type="predicted"/>
<dbReference type="OrthoDB" id="21502at2759"/>
<dbReference type="EMBL" id="CAJEWN010000005">
    <property type="protein sequence ID" value="CAD2126563.1"/>
    <property type="molecule type" value="Genomic_DNA"/>
</dbReference>
<accession>A0A6V7TMM0</accession>
<evidence type="ECO:0000313" key="4">
    <source>
        <dbReference type="Proteomes" id="UP000580250"/>
    </source>
</evidence>
<comment type="caution">
    <text evidence="3">The sequence shown here is derived from an EMBL/GenBank/DDBJ whole genome shotgun (WGS) entry which is preliminary data.</text>
</comment>
<dbReference type="InterPro" id="IPR005062">
    <property type="entry name" value="SAC3/GANP/THP3_conserved"/>
</dbReference>
<sequence>METPRKIAQNVKSKTRKMDSNEIMQRRQKRLASAESSNNLPKINLNLSKEEMLTRLKNLIGLTCTTNTEKFHLLRRRDEFLSKLVNLDSKPGNNKFIKGTCQDMCPEKERYMRDVKKSLHFYECDSEGRIVHEKMVKDYSRSAADQDMPLPHELRPLEVLQTTMDYLIFNISSEIPTTKNELIRWCDFLWSRTRAIRKDITQQMLQSEMAVDLVEKCARLHIFSAFKLISLGTEHVNQEINSEMSSLNAASDHPAMAIAAYNTCSHTLRQMYDDLAKMQRSCLNEPEFRSYDIILNLTDFNVYSQVLSYRQSVRESKEVQLALNLASALQNNNYILFFRLVKNHATFLQACLCYQFFASIRSSGLKVICMAFNSFPLEKFIESLAFDSTEQALSFMKVFGVELDRVDPNLINTRDGKNIFLQSTEMPKPNLIPQMGCKWIEEKSIHLTVPQIFCNCQTPITPPKTTLRHVNNSFSASNVYEKDPILDAVLREHKVAVNSVNKKTLPMNFSFARGIQPFKTSKQNYPFSAIQADHIIAKVCNRQLIKISQSSIENYRQLKLAQIRRNLFSIKLRRALKHWINFTKIRKCEKLTKNLVINIANSTLSFIVNSNLERLSAGILREIVEQSKNRLANEIATIQGDLLLEKVLSEQLSSIVTRVRASQVRDIEDRLKQIGQNLHLIWQRQFTNHWLAKTRRNRLIRSITFLSTESPSSSTQFIDTNSRRFFHPRIKTISTEKLREMAEEKIKINEQKRQEEEELSINGNNGFTVVANGFSPAESNGKRATAVSIRDEILDGISFQNENGTQGGGGGFFAESTSKLNLFKPGMTKNAENSQKLVEEMLKKKRRIDDRRRETNDSDDFDNDDVIIDFQSFPTTSELKRRRLI</sequence>
<evidence type="ECO:0000256" key="1">
    <source>
        <dbReference type="SAM" id="MobiDB-lite"/>
    </source>
</evidence>
<dbReference type="PANTHER" id="PTHR12436">
    <property type="entry name" value="80 KDA MCM3-ASSOCIATED PROTEIN"/>
    <property type="match status" value="1"/>
</dbReference>
<dbReference type="AlphaFoldDB" id="A0A6V7TMM0"/>
<dbReference type="PANTHER" id="PTHR12436:SF3">
    <property type="entry name" value="GERMINAL-CENTER ASSOCIATED NUCLEAR PROTEIN"/>
    <property type="match status" value="1"/>
</dbReference>
<feature type="region of interest" description="Disordered" evidence="1">
    <location>
        <begin position="1"/>
        <end position="23"/>
    </location>
</feature>
<evidence type="ECO:0000259" key="2">
    <source>
        <dbReference type="Pfam" id="PF03399"/>
    </source>
</evidence>
<protein>
    <recommendedName>
        <fullName evidence="2">SAC3/GANP/THP3 conserved domain-containing protein</fullName>
    </recommendedName>
</protein>
<dbReference type="Gene3D" id="1.25.40.990">
    <property type="match status" value="1"/>
</dbReference>
<dbReference type="GO" id="GO:0006406">
    <property type="term" value="P:mRNA export from nucleus"/>
    <property type="evidence" value="ECO:0007669"/>
    <property type="project" value="TreeGrafter"/>
</dbReference>
<dbReference type="GO" id="GO:0005737">
    <property type="term" value="C:cytoplasm"/>
    <property type="evidence" value="ECO:0007669"/>
    <property type="project" value="TreeGrafter"/>
</dbReference>
<gene>
    <name evidence="3" type="ORF">MENT_LOCUS1547</name>
</gene>
<feature type="domain" description="SAC3/GANP/THP3 conserved" evidence="2">
    <location>
        <begin position="104"/>
        <end position="404"/>
    </location>
</feature>
<reference evidence="3 4" key="1">
    <citation type="submission" date="2020-08" db="EMBL/GenBank/DDBJ databases">
        <authorList>
            <person name="Koutsovoulos G."/>
            <person name="Danchin GJ E."/>
        </authorList>
    </citation>
    <scope>NUCLEOTIDE SEQUENCE [LARGE SCALE GENOMIC DNA]</scope>
</reference>